<keyword evidence="8" id="KW-1185">Reference proteome</keyword>
<evidence type="ECO:0008006" key="9">
    <source>
        <dbReference type="Google" id="ProtNLM"/>
    </source>
</evidence>
<evidence type="ECO:0000313" key="7">
    <source>
        <dbReference type="EMBL" id="ORY66756.1"/>
    </source>
</evidence>
<evidence type="ECO:0000256" key="3">
    <source>
        <dbReference type="ARBA" id="ARBA00022989"/>
    </source>
</evidence>
<evidence type="ECO:0000256" key="4">
    <source>
        <dbReference type="ARBA" id="ARBA00023136"/>
    </source>
</evidence>
<dbReference type="AlphaFoldDB" id="A0A1Y2E647"/>
<sequence>MDPKEKLKSSNGIELNMYRNENYNVQDEDFISIEPDDNNSTTELNYNLLDNNDSESEEFNFSYEGILKSPFKLPKRRNKHKKRRNKYIDTQSEYDDLNELLIDDDDETYNNYSRVPTYQESDDETLDNDAPDNLSNSDLYLLNQEEIPYLNLWSSFSNIFIKSVLRSTKRYNTYEKEIRRNFLISLLAVIATSTVYLIIALYAWLMDGYSQKNIHDIDGNTERAIIFASVFLIFTASLGLIGIRYKFKPMIILYILMNILSFSFQYFSIKQIHNIVVNVERNMAFAWWDTYTIDIKKNIQSQFNCCGYLDYMDNAISMDICPEKIVHKKVKFETIGPIPVRVKKNRFNKTFTIPDVGDMNQYFTKEEMKHFQVKLKESKQKSNKNNNEHGKAMKDIGIDLDLDLIEEKNKNNAEDLNRRNIDANTIPGGCYKEINRKVVGSLSLLCIFCWILSISSPFALVFSLLYCKNLDMKKKSCEYF</sequence>
<dbReference type="GO" id="GO:0016020">
    <property type="term" value="C:membrane"/>
    <property type="evidence" value="ECO:0007669"/>
    <property type="project" value="UniProtKB-SubCell"/>
</dbReference>
<feature type="compositionally biased region" description="Polar residues" evidence="5">
    <location>
        <begin position="109"/>
        <end position="119"/>
    </location>
</feature>
<comment type="caution">
    <text evidence="7">The sequence shown here is derived from an EMBL/GenBank/DDBJ whole genome shotgun (WGS) entry which is preliminary data.</text>
</comment>
<comment type="subcellular location">
    <subcellularLocation>
        <location evidence="1">Membrane</location>
        <topology evidence="1">Multi-pass membrane protein</topology>
    </subcellularLocation>
</comment>
<protein>
    <recommendedName>
        <fullName evidence="9">Tetraspanin Tsp2</fullName>
    </recommendedName>
</protein>
<evidence type="ECO:0000256" key="2">
    <source>
        <dbReference type="ARBA" id="ARBA00022692"/>
    </source>
</evidence>
<dbReference type="InterPro" id="IPR018499">
    <property type="entry name" value="Tetraspanin/Peripherin"/>
</dbReference>
<proteinExistence type="predicted"/>
<dbReference type="Pfam" id="PF00335">
    <property type="entry name" value="Tetraspanin"/>
    <property type="match status" value="1"/>
</dbReference>
<feature type="transmembrane region" description="Helical" evidence="6">
    <location>
        <begin position="442"/>
        <end position="466"/>
    </location>
</feature>
<keyword evidence="2 6" id="KW-0812">Transmembrane</keyword>
<evidence type="ECO:0000256" key="5">
    <source>
        <dbReference type="SAM" id="MobiDB-lite"/>
    </source>
</evidence>
<keyword evidence="4 6" id="KW-0472">Membrane</keyword>
<feature type="transmembrane region" description="Helical" evidence="6">
    <location>
        <begin position="182"/>
        <end position="204"/>
    </location>
</feature>
<name>A0A1Y2E647_9FUNG</name>
<evidence type="ECO:0000313" key="8">
    <source>
        <dbReference type="Proteomes" id="UP000193920"/>
    </source>
</evidence>
<feature type="transmembrane region" description="Helical" evidence="6">
    <location>
        <begin position="224"/>
        <end position="243"/>
    </location>
</feature>
<reference evidence="7 8" key="1">
    <citation type="submission" date="2016-08" db="EMBL/GenBank/DDBJ databases">
        <title>A Parts List for Fungal Cellulosomes Revealed by Comparative Genomics.</title>
        <authorList>
            <consortium name="DOE Joint Genome Institute"/>
            <person name="Haitjema C.H."/>
            <person name="Gilmore S.P."/>
            <person name="Henske J.K."/>
            <person name="Solomon K.V."/>
            <person name="De Groot R."/>
            <person name="Kuo A."/>
            <person name="Mondo S.J."/>
            <person name="Salamov A.A."/>
            <person name="Labutti K."/>
            <person name="Zhao Z."/>
            <person name="Chiniquy J."/>
            <person name="Barry K."/>
            <person name="Brewer H.M."/>
            <person name="Purvine S.O."/>
            <person name="Wright A.T."/>
            <person name="Boxma B."/>
            <person name="Van Alen T."/>
            <person name="Hackstein J.H."/>
            <person name="Baker S.E."/>
            <person name="Grigoriev I.V."/>
            <person name="O'Malley M.A."/>
        </authorList>
    </citation>
    <scope>NUCLEOTIDE SEQUENCE [LARGE SCALE GENOMIC DNA]</scope>
    <source>
        <strain evidence="7 8">G1</strain>
    </source>
</reference>
<feature type="compositionally biased region" description="Acidic residues" evidence="5">
    <location>
        <begin position="120"/>
        <end position="129"/>
    </location>
</feature>
<gene>
    <name evidence="7" type="ORF">LY90DRAFT_667920</name>
</gene>
<dbReference type="EMBL" id="MCOG01000050">
    <property type="protein sequence ID" value="ORY66756.1"/>
    <property type="molecule type" value="Genomic_DNA"/>
</dbReference>
<evidence type="ECO:0000256" key="1">
    <source>
        <dbReference type="ARBA" id="ARBA00004141"/>
    </source>
</evidence>
<feature type="region of interest" description="Disordered" evidence="5">
    <location>
        <begin position="108"/>
        <end position="129"/>
    </location>
</feature>
<feature type="transmembrane region" description="Helical" evidence="6">
    <location>
        <begin position="250"/>
        <end position="269"/>
    </location>
</feature>
<dbReference type="Proteomes" id="UP000193920">
    <property type="component" value="Unassembled WGS sequence"/>
</dbReference>
<evidence type="ECO:0000256" key="6">
    <source>
        <dbReference type="SAM" id="Phobius"/>
    </source>
</evidence>
<accession>A0A1Y2E647</accession>
<dbReference type="OrthoDB" id="5845060at2759"/>
<organism evidence="7 8">
    <name type="scientific">Neocallimastix californiae</name>
    <dbReference type="NCBI Taxonomy" id="1754190"/>
    <lineage>
        <taxon>Eukaryota</taxon>
        <taxon>Fungi</taxon>
        <taxon>Fungi incertae sedis</taxon>
        <taxon>Chytridiomycota</taxon>
        <taxon>Chytridiomycota incertae sedis</taxon>
        <taxon>Neocallimastigomycetes</taxon>
        <taxon>Neocallimastigales</taxon>
        <taxon>Neocallimastigaceae</taxon>
        <taxon>Neocallimastix</taxon>
    </lineage>
</organism>
<keyword evidence="3 6" id="KW-1133">Transmembrane helix</keyword>